<feature type="compositionally biased region" description="Acidic residues" evidence="1">
    <location>
        <begin position="50"/>
        <end position="65"/>
    </location>
</feature>
<sequence>MSTEDNSTDDSTAGSMRKAAENLDHDAGGAPSAAYLDNVDPEEFGRHDDADDDDDSDEGPNADVD</sequence>
<evidence type="ECO:0000313" key="2">
    <source>
        <dbReference type="EMBL" id="SMX74670.1"/>
    </source>
</evidence>
<evidence type="ECO:0000313" key="3">
    <source>
        <dbReference type="Proteomes" id="UP000234498"/>
    </source>
</evidence>
<feature type="compositionally biased region" description="Polar residues" evidence="1">
    <location>
        <begin position="1"/>
        <end position="14"/>
    </location>
</feature>
<proteinExistence type="predicted"/>
<organism evidence="2 3">
    <name type="scientific">Brevibacterium linens</name>
    <dbReference type="NCBI Taxonomy" id="1703"/>
    <lineage>
        <taxon>Bacteria</taxon>
        <taxon>Bacillati</taxon>
        <taxon>Actinomycetota</taxon>
        <taxon>Actinomycetes</taxon>
        <taxon>Micrococcales</taxon>
        <taxon>Brevibacteriaceae</taxon>
        <taxon>Brevibacterium</taxon>
    </lineage>
</organism>
<dbReference type="EMBL" id="FXZA01000003">
    <property type="protein sequence ID" value="SMX74670.1"/>
    <property type="molecule type" value="Genomic_DNA"/>
</dbReference>
<dbReference type="Proteomes" id="UP000234498">
    <property type="component" value="Unassembled WGS sequence"/>
</dbReference>
<dbReference type="OrthoDB" id="4808460at2"/>
<protein>
    <submittedName>
        <fullName evidence="2">Uncharacterized protein</fullName>
    </submittedName>
</protein>
<evidence type="ECO:0000256" key="1">
    <source>
        <dbReference type="SAM" id="MobiDB-lite"/>
    </source>
</evidence>
<feature type="compositionally biased region" description="Basic and acidic residues" evidence="1">
    <location>
        <begin position="18"/>
        <end position="27"/>
    </location>
</feature>
<accession>A0A2H1IHR3</accession>
<dbReference type="RefSeq" id="WP_101555561.1">
    <property type="nucleotide sequence ID" value="NZ_CP026734.1"/>
</dbReference>
<feature type="region of interest" description="Disordered" evidence="1">
    <location>
        <begin position="1"/>
        <end position="65"/>
    </location>
</feature>
<name>A0A2H1IHR3_BRELN</name>
<reference evidence="2 3" key="1">
    <citation type="submission" date="2017-03" db="EMBL/GenBank/DDBJ databases">
        <authorList>
            <person name="Afonso C.L."/>
            <person name="Miller P.J."/>
            <person name="Scott M.A."/>
            <person name="Spackman E."/>
            <person name="Goraichik I."/>
            <person name="Dimitrov K.M."/>
            <person name="Suarez D.L."/>
            <person name="Swayne D.E."/>
        </authorList>
    </citation>
    <scope>NUCLEOTIDE SEQUENCE [LARGE SCALE GENOMIC DNA]</scope>
    <source>
        <strain evidence="2 3">Mu101</strain>
    </source>
</reference>
<dbReference type="GeneID" id="303222342"/>
<dbReference type="AlphaFoldDB" id="A0A2H1IHR3"/>
<gene>
    <name evidence="2" type="ORF">BLIN101_01216</name>
</gene>